<dbReference type="InterPro" id="IPR013087">
    <property type="entry name" value="Znf_C2H2_type"/>
</dbReference>
<dbReference type="EMBL" id="JAANYQ010000010">
    <property type="protein sequence ID" value="KAF4122213.1"/>
    <property type="molecule type" value="Genomic_DNA"/>
</dbReference>
<feature type="compositionally biased region" description="Acidic residues" evidence="2">
    <location>
        <begin position="298"/>
        <end position="310"/>
    </location>
</feature>
<sequence length="676" mass="74168">MAPNHEAASFAPMSALPLRMRKSPDTPTQELNHKLSGFQEGFSRPDMVKPCPLMVQGHSRLRSPTESSMKTTSSFTDSATTLSFPNMTSPVSSGFVTESPEPLVSPPKRRSMHRHNPSSATCSTLVNEEDEFSYMRYPYPYNKASAVGSEQLVLGDIGVWARDREKSAPMEHSDNEPVEIIPTPETPLPMRDDISETQSIQSNDSVDEDAEAVLDFALQLSYGLDLASAPAGAHELAGKFVRDLGPMIWQSSPGTQASNNRPTSTNSVINTGTPAGDGNFRGSGKRKKQAGGGGSGEPGDDDDECSDEDEKAAVPAKRQRPSPKDEENLRLSCPYRKRNPSRFNVRDHHSCAMTYFPKFAELRQHIVKQHKRDDPSAFVCGRCNRDFATRKELREHQRLPRDQMCEIADHDAESGIDASTSVKLLSRKRASGTSVEVQWREVWNIVFPDDNDHDVPTHHFTPIIEHFELSKSYLSAFASLHSSLIGSMSNPATLETLATKFHQCFVESVDQCVFEAQSKPYANRSSKRAGEQPSTAMNSLPRQRVSKELAPRPDSGVVITDELSEESGSVAGSNRGSAQSLNRSSYPSLVPVISMPPTPVVRSTPTSSMTASTGTLAPVDDVQAWAASGYAYPIHDFTVDPTTDMRVPHGHEWPSEFYNVHPNASGFPGPDFSGFL</sequence>
<name>A0A9P4YSB0_9HYPO</name>
<dbReference type="GO" id="GO:0008270">
    <property type="term" value="F:zinc ion binding"/>
    <property type="evidence" value="ECO:0007669"/>
    <property type="project" value="UniProtKB-KW"/>
</dbReference>
<keyword evidence="1" id="KW-0479">Metal-binding</keyword>
<feature type="region of interest" description="Disordered" evidence="2">
    <location>
        <begin position="520"/>
        <end position="583"/>
    </location>
</feature>
<feature type="compositionally biased region" description="Polar residues" evidence="2">
    <location>
        <begin position="566"/>
        <end position="583"/>
    </location>
</feature>
<gene>
    <name evidence="4" type="ORF">GMORB2_7806</name>
</gene>
<keyword evidence="1" id="KW-0862">Zinc</keyword>
<reference evidence="4" key="1">
    <citation type="submission" date="2020-03" db="EMBL/GenBank/DDBJ databases">
        <title>Site-based positive gene gene selection in Geosmithia morbida across the United States reveals a broad range of putative effectors and factors for local host and environmental adapation.</title>
        <authorList>
            <person name="Onufrak A."/>
            <person name="Murdoch R.W."/>
            <person name="Gazis R."/>
            <person name="Huff M."/>
            <person name="Staton M."/>
            <person name="Klingeman W."/>
            <person name="Hadziabdic D."/>
        </authorList>
    </citation>
    <scope>NUCLEOTIDE SEQUENCE</scope>
    <source>
        <strain evidence="4">1262</strain>
    </source>
</reference>
<feature type="region of interest" description="Disordered" evidence="2">
    <location>
        <begin position="1"/>
        <end position="44"/>
    </location>
</feature>
<feature type="compositionally biased region" description="Basic residues" evidence="2">
    <location>
        <begin position="107"/>
        <end position="116"/>
    </location>
</feature>
<keyword evidence="1" id="KW-0863">Zinc-finger</keyword>
<evidence type="ECO:0000313" key="5">
    <source>
        <dbReference type="Proteomes" id="UP000749293"/>
    </source>
</evidence>
<feature type="region of interest" description="Disordered" evidence="2">
    <location>
        <begin position="60"/>
        <end position="121"/>
    </location>
</feature>
<keyword evidence="5" id="KW-1185">Reference proteome</keyword>
<accession>A0A9P4YSB0</accession>
<dbReference type="PANTHER" id="PTHR38166">
    <property type="entry name" value="C2H2-TYPE DOMAIN-CONTAINING PROTEIN-RELATED"/>
    <property type="match status" value="1"/>
</dbReference>
<evidence type="ECO:0000256" key="1">
    <source>
        <dbReference type="PROSITE-ProRule" id="PRU00042"/>
    </source>
</evidence>
<dbReference type="GeneID" id="55974029"/>
<proteinExistence type="predicted"/>
<evidence type="ECO:0000256" key="2">
    <source>
        <dbReference type="SAM" id="MobiDB-lite"/>
    </source>
</evidence>
<feature type="domain" description="C2H2-type" evidence="3">
    <location>
        <begin position="378"/>
        <end position="415"/>
    </location>
</feature>
<feature type="compositionally biased region" description="Polar residues" evidence="2">
    <location>
        <begin position="251"/>
        <end position="273"/>
    </location>
</feature>
<feature type="compositionally biased region" description="Polar residues" evidence="2">
    <location>
        <begin position="62"/>
        <end position="96"/>
    </location>
</feature>
<protein>
    <recommendedName>
        <fullName evidence="3">C2H2-type domain-containing protein</fullName>
    </recommendedName>
</protein>
<dbReference type="AlphaFoldDB" id="A0A9P4YSB0"/>
<comment type="caution">
    <text evidence="4">The sequence shown here is derived from an EMBL/GenBank/DDBJ whole genome shotgun (WGS) entry which is preliminary data.</text>
</comment>
<dbReference type="PANTHER" id="PTHR38166:SF1">
    <property type="entry name" value="C2H2-TYPE DOMAIN-CONTAINING PROTEIN"/>
    <property type="match status" value="1"/>
</dbReference>
<evidence type="ECO:0000313" key="4">
    <source>
        <dbReference type="EMBL" id="KAF4122213.1"/>
    </source>
</evidence>
<evidence type="ECO:0000259" key="3">
    <source>
        <dbReference type="PROSITE" id="PS50157"/>
    </source>
</evidence>
<dbReference type="RefSeq" id="XP_035320865.1">
    <property type="nucleotide sequence ID" value="XM_035469771.1"/>
</dbReference>
<dbReference type="PROSITE" id="PS50157">
    <property type="entry name" value="ZINC_FINGER_C2H2_2"/>
    <property type="match status" value="1"/>
</dbReference>
<dbReference type="OrthoDB" id="610608at2759"/>
<organism evidence="4 5">
    <name type="scientific">Geosmithia morbida</name>
    <dbReference type="NCBI Taxonomy" id="1094350"/>
    <lineage>
        <taxon>Eukaryota</taxon>
        <taxon>Fungi</taxon>
        <taxon>Dikarya</taxon>
        <taxon>Ascomycota</taxon>
        <taxon>Pezizomycotina</taxon>
        <taxon>Sordariomycetes</taxon>
        <taxon>Hypocreomycetidae</taxon>
        <taxon>Hypocreales</taxon>
        <taxon>Bionectriaceae</taxon>
        <taxon>Geosmithia</taxon>
    </lineage>
</organism>
<dbReference type="Proteomes" id="UP000749293">
    <property type="component" value="Unassembled WGS sequence"/>
</dbReference>
<feature type="region of interest" description="Disordered" evidence="2">
    <location>
        <begin position="167"/>
        <end position="186"/>
    </location>
</feature>
<feature type="region of interest" description="Disordered" evidence="2">
    <location>
        <begin position="251"/>
        <end position="339"/>
    </location>
</feature>
<feature type="compositionally biased region" description="Polar residues" evidence="2">
    <location>
        <begin position="532"/>
        <end position="541"/>
    </location>
</feature>